<dbReference type="InterPro" id="IPR036388">
    <property type="entry name" value="WH-like_DNA-bd_sf"/>
</dbReference>
<dbReference type="Proteomes" id="UP000257200">
    <property type="component" value="Unplaced"/>
</dbReference>
<reference evidence="3" key="1">
    <citation type="submission" date="2025-08" db="UniProtKB">
        <authorList>
            <consortium name="Ensembl"/>
        </authorList>
    </citation>
    <scope>IDENTIFICATION</scope>
</reference>
<dbReference type="InParanoid" id="A0A3Q1G2S1"/>
<evidence type="ECO:0000313" key="3">
    <source>
        <dbReference type="Ensembl" id="ENSAPOP00000023154.1"/>
    </source>
</evidence>
<evidence type="ECO:0000259" key="1">
    <source>
        <dbReference type="Pfam" id="PF01498"/>
    </source>
</evidence>
<dbReference type="Pfam" id="PF01498">
    <property type="entry name" value="HTH_Tnp_Tc3_2"/>
    <property type="match status" value="1"/>
</dbReference>
<evidence type="ECO:0008006" key="5">
    <source>
        <dbReference type="Google" id="ProtNLM"/>
    </source>
</evidence>
<dbReference type="Ensembl" id="ENSAPOT00000011975.1">
    <property type="protein sequence ID" value="ENSAPOP00000023154.1"/>
    <property type="gene ID" value="ENSAPOG00000004788.1"/>
</dbReference>
<proteinExistence type="predicted"/>
<dbReference type="GO" id="GO:0015074">
    <property type="term" value="P:DNA integration"/>
    <property type="evidence" value="ECO:0007669"/>
    <property type="project" value="InterPro"/>
</dbReference>
<sequence>MEQLTIEERQTIIRLKNVGLSYREIVKTVKVSVSTVFFTIKRHSETGGNSDRKRSGRPKVAHRTTVSTVKRRLGVAGLTGRVAARKALLTHQNKKKRLAWTMECCQWTTEDWKKILWTIHPSIHSLYTTLSSLGSALWYACSWLKVHPTAT</sequence>
<organism evidence="3 4">
    <name type="scientific">Acanthochromis polyacanthus</name>
    <name type="common">spiny chromis</name>
    <dbReference type="NCBI Taxonomy" id="80966"/>
    <lineage>
        <taxon>Eukaryota</taxon>
        <taxon>Metazoa</taxon>
        <taxon>Chordata</taxon>
        <taxon>Craniata</taxon>
        <taxon>Vertebrata</taxon>
        <taxon>Euteleostomi</taxon>
        <taxon>Actinopterygii</taxon>
        <taxon>Neopterygii</taxon>
        <taxon>Teleostei</taxon>
        <taxon>Neoteleostei</taxon>
        <taxon>Acanthomorphata</taxon>
        <taxon>Ovalentaria</taxon>
        <taxon>Pomacentridae</taxon>
        <taxon>Acanthochromis</taxon>
    </lineage>
</organism>
<evidence type="ECO:0000259" key="2">
    <source>
        <dbReference type="Pfam" id="PF13936"/>
    </source>
</evidence>
<accession>A0A3Q1G2S1</accession>
<dbReference type="GO" id="GO:0003677">
    <property type="term" value="F:DNA binding"/>
    <property type="evidence" value="ECO:0007669"/>
    <property type="project" value="InterPro"/>
</dbReference>
<dbReference type="InterPro" id="IPR036397">
    <property type="entry name" value="RNaseH_sf"/>
</dbReference>
<dbReference type="AlphaFoldDB" id="A0A3Q1G2S1"/>
<dbReference type="Gene3D" id="1.10.10.10">
    <property type="entry name" value="Winged helix-like DNA-binding domain superfamily/Winged helix DNA-binding domain"/>
    <property type="match status" value="1"/>
</dbReference>
<protein>
    <recommendedName>
        <fullName evidence="5">Transposase IS30-like HTH domain-containing protein</fullName>
    </recommendedName>
</protein>
<reference evidence="3" key="2">
    <citation type="submission" date="2025-09" db="UniProtKB">
        <authorList>
            <consortium name="Ensembl"/>
        </authorList>
    </citation>
    <scope>IDENTIFICATION</scope>
</reference>
<dbReference type="STRING" id="80966.ENSAPOP00000023154"/>
<dbReference type="InterPro" id="IPR002492">
    <property type="entry name" value="Transposase_Tc1-like"/>
</dbReference>
<dbReference type="SUPFAM" id="SSF46689">
    <property type="entry name" value="Homeodomain-like"/>
    <property type="match status" value="1"/>
</dbReference>
<name>A0A3Q1G2S1_9TELE</name>
<keyword evidence="4" id="KW-1185">Reference proteome</keyword>
<dbReference type="GO" id="GO:0006313">
    <property type="term" value="P:DNA transposition"/>
    <property type="evidence" value="ECO:0007669"/>
    <property type="project" value="InterPro"/>
</dbReference>
<dbReference type="Pfam" id="PF13936">
    <property type="entry name" value="HTH_38"/>
    <property type="match status" value="1"/>
</dbReference>
<evidence type="ECO:0000313" key="4">
    <source>
        <dbReference type="Proteomes" id="UP000257200"/>
    </source>
</evidence>
<dbReference type="InterPro" id="IPR009057">
    <property type="entry name" value="Homeodomain-like_sf"/>
</dbReference>
<feature type="domain" description="Transposase Tc1-like" evidence="1">
    <location>
        <begin position="65"/>
        <end position="101"/>
    </location>
</feature>
<dbReference type="InterPro" id="IPR025246">
    <property type="entry name" value="IS30-like_HTH"/>
</dbReference>
<dbReference type="GeneTree" id="ENSGT00940000176997"/>
<feature type="domain" description="Transposase IS30-like HTH" evidence="2">
    <location>
        <begin position="3"/>
        <end position="42"/>
    </location>
</feature>
<dbReference type="Gene3D" id="3.30.420.10">
    <property type="entry name" value="Ribonuclease H-like superfamily/Ribonuclease H"/>
    <property type="match status" value="1"/>
</dbReference>